<feature type="transmembrane region" description="Helical" evidence="2">
    <location>
        <begin position="91"/>
        <end position="109"/>
    </location>
</feature>
<dbReference type="OrthoDB" id="2745105at2759"/>
<keyword evidence="2" id="KW-1133">Transmembrane helix</keyword>
<dbReference type="PANTHER" id="PTHR40465:SF1">
    <property type="entry name" value="DUF6534 DOMAIN-CONTAINING PROTEIN"/>
    <property type="match status" value="1"/>
</dbReference>
<keyword evidence="2" id="KW-0472">Membrane</keyword>
<feature type="transmembrane region" description="Helical" evidence="2">
    <location>
        <begin position="231"/>
        <end position="254"/>
    </location>
</feature>
<dbReference type="AlphaFoldDB" id="A0A8H5GB87"/>
<feature type="transmembrane region" description="Helical" evidence="2">
    <location>
        <begin position="12"/>
        <end position="31"/>
    </location>
</feature>
<evidence type="ECO:0000256" key="1">
    <source>
        <dbReference type="SAM" id="MobiDB-lite"/>
    </source>
</evidence>
<gene>
    <name evidence="4" type="ORF">D9756_002572</name>
</gene>
<keyword evidence="5" id="KW-1185">Reference proteome</keyword>
<feature type="region of interest" description="Disordered" evidence="1">
    <location>
        <begin position="335"/>
        <end position="368"/>
    </location>
</feature>
<evidence type="ECO:0000259" key="3">
    <source>
        <dbReference type="Pfam" id="PF20152"/>
    </source>
</evidence>
<dbReference type="PANTHER" id="PTHR40465">
    <property type="entry name" value="CHROMOSOME 1, WHOLE GENOME SHOTGUN SEQUENCE"/>
    <property type="match status" value="1"/>
</dbReference>
<dbReference type="EMBL" id="JAACJO010000002">
    <property type="protein sequence ID" value="KAF5361726.1"/>
    <property type="molecule type" value="Genomic_DNA"/>
</dbReference>
<dbReference type="InterPro" id="IPR045339">
    <property type="entry name" value="DUF6534"/>
</dbReference>
<feature type="transmembrane region" description="Helical" evidence="2">
    <location>
        <begin position="155"/>
        <end position="178"/>
    </location>
</feature>
<feature type="transmembrane region" description="Helical" evidence="2">
    <location>
        <begin position="190"/>
        <end position="211"/>
    </location>
</feature>
<sequence>MLPTTIEIPSTYGVLLIGVLFATLLVGSLLFERLYSEGIQSFQGILTVQVYGYYQDFPEDPRATKTLVAVLWSARSLDYFEGNTHKDLNRILDLIHLILISYQVYYYLIDSWGNVQGVTRIIIPLSLNFFPIAFSVLFSQLFFLYRIWIFSERSVWIVGPIFLCCLATFALISTMGVLTSFQPRSIQLMLAMVIVGALTDILIAALLCYYVRKRSEGTRDMRVTSTLVTQVIRYTVATSAFTSLLILVCLFTYFASPFTFAFVSLHFLSGRTYANAVLVNLNARRKFREALESMEPSFAKSADFAGISSAIRRMPTLNTNASLYEPSYRVHTSTTMSRSMTGENKCKPPIMQAPPNTYQSDSRRHSLP</sequence>
<dbReference type="Pfam" id="PF20152">
    <property type="entry name" value="DUF6534"/>
    <property type="match status" value="1"/>
</dbReference>
<evidence type="ECO:0000313" key="5">
    <source>
        <dbReference type="Proteomes" id="UP000559027"/>
    </source>
</evidence>
<accession>A0A8H5GB87</accession>
<proteinExistence type="predicted"/>
<dbReference type="Proteomes" id="UP000559027">
    <property type="component" value="Unassembled WGS sequence"/>
</dbReference>
<comment type="caution">
    <text evidence="4">The sequence shown here is derived from an EMBL/GenBank/DDBJ whole genome shotgun (WGS) entry which is preliminary data.</text>
</comment>
<keyword evidence="2" id="KW-0812">Transmembrane</keyword>
<protein>
    <recommendedName>
        <fullName evidence="3">DUF6534 domain-containing protein</fullName>
    </recommendedName>
</protein>
<name>A0A8H5GB87_9AGAR</name>
<feature type="transmembrane region" description="Helical" evidence="2">
    <location>
        <begin position="121"/>
        <end position="143"/>
    </location>
</feature>
<organism evidence="4 5">
    <name type="scientific">Leucocoprinus leucothites</name>
    <dbReference type="NCBI Taxonomy" id="201217"/>
    <lineage>
        <taxon>Eukaryota</taxon>
        <taxon>Fungi</taxon>
        <taxon>Dikarya</taxon>
        <taxon>Basidiomycota</taxon>
        <taxon>Agaricomycotina</taxon>
        <taxon>Agaricomycetes</taxon>
        <taxon>Agaricomycetidae</taxon>
        <taxon>Agaricales</taxon>
        <taxon>Agaricineae</taxon>
        <taxon>Agaricaceae</taxon>
        <taxon>Leucocoprinus</taxon>
    </lineage>
</organism>
<evidence type="ECO:0000313" key="4">
    <source>
        <dbReference type="EMBL" id="KAF5361726.1"/>
    </source>
</evidence>
<feature type="domain" description="DUF6534" evidence="3">
    <location>
        <begin position="197"/>
        <end position="285"/>
    </location>
</feature>
<feature type="transmembrane region" description="Helical" evidence="2">
    <location>
        <begin position="260"/>
        <end position="281"/>
    </location>
</feature>
<reference evidence="4 5" key="1">
    <citation type="journal article" date="2020" name="ISME J.">
        <title>Uncovering the hidden diversity of litter-decomposition mechanisms in mushroom-forming fungi.</title>
        <authorList>
            <person name="Floudas D."/>
            <person name="Bentzer J."/>
            <person name="Ahren D."/>
            <person name="Johansson T."/>
            <person name="Persson P."/>
            <person name="Tunlid A."/>
        </authorList>
    </citation>
    <scope>NUCLEOTIDE SEQUENCE [LARGE SCALE GENOMIC DNA]</scope>
    <source>
        <strain evidence="4 5">CBS 146.42</strain>
    </source>
</reference>
<evidence type="ECO:0000256" key="2">
    <source>
        <dbReference type="SAM" id="Phobius"/>
    </source>
</evidence>